<dbReference type="AlphaFoldDB" id="A0AAD3CS10"/>
<comment type="caution">
    <text evidence="2">The sequence shown here is derived from an EMBL/GenBank/DDBJ whole genome shotgun (WGS) entry which is preliminary data.</text>
</comment>
<organism evidence="2 3">
    <name type="scientific">Chaetoceros tenuissimus</name>
    <dbReference type="NCBI Taxonomy" id="426638"/>
    <lineage>
        <taxon>Eukaryota</taxon>
        <taxon>Sar</taxon>
        <taxon>Stramenopiles</taxon>
        <taxon>Ochrophyta</taxon>
        <taxon>Bacillariophyta</taxon>
        <taxon>Coscinodiscophyceae</taxon>
        <taxon>Chaetocerotophycidae</taxon>
        <taxon>Chaetocerotales</taxon>
        <taxon>Chaetocerotaceae</taxon>
        <taxon>Chaetoceros</taxon>
    </lineage>
</organism>
<evidence type="ECO:0000256" key="1">
    <source>
        <dbReference type="SAM" id="MobiDB-lite"/>
    </source>
</evidence>
<feature type="region of interest" description="Disordered" evidence="1">
    <location>
        <begin position="1"/>
        <end position="45"/>
    </location>
</feature>
<keyword evidence="3" id="KW-1185">Reference proteome</keyword>
<evidence type="ECO:0000313" key="2">
    <source>
        <dbReference type="EMBL" id="GFH50848.1"/>
    </source>
</evidence>
<evidence type="ECO:0000313" key="3">
    <source>
        <dbReference type="Proteomes" id="UP001054902"/>
    </source>
</evidence>
<dbReference type="Proteomes" id="UP001054902">
    <property type="component" value="Unassembled WGS sequence"/>
</dbReference>
<protein>
    <submittedName>
        <fullName evidence="2">Uncharacterized protein</fullName>
    </submittedName>
</protein>
<name>A0AAD3CS10_9STRA</name>
<sequence length="239" mass="26666">MDLAEPAGRVSPATVQQSKYDDDDEYKVEAAENMDELSGHDTKTSAVEPAVTVDDAKQFAPLKQLNEPHFDSSKGVSLEKLRESGIEFENEAGVCKGLQMHGMRKVTLALSKVAPSIWDARDFVSYGEISRYIAVKDDVLFVYISEKEPTFLFTVPLESLKAVRENPKKPHKRSVTVSPGYGDGVDRQDDNIVNVLLLDARDKLVYQLAFNTANDEELVDRFLAVMQHANSISKKKTEK</sequence>
<proteinExistence type="predicted"/>
<reference evidence="2 3" key="1">
    <citation type="journal article" date="2021" name="Sci. Rep.">
        <title>The genome of the diatom Chaetoceros tenuissimus carries an ancient integrated fragment of an extant virus.</title>
        <authorList>
            <person name="Hongo Y."/>
            <person name="Kimura K."/>
            <person name="Takaki Y."/>
            <person name="Yoshida Y."/>
            <person name="Baba S."/>
            <person name="Kobayashi G."/>
            <person name="Nagasaki K."/>
            <person name="Hano T."/>
            <person name="Tomaru Y."/>
        </authorList>
    </citation>
    <scope>NUCLEOTIDE SEQUENCE [LARGE SCALE GENOMIC DNA]</scope>
    <source>
        <strain evidence="2 3">NIES-3715</strain>
    </source>
</reference>
<dbReference type="EMBL" id="BLLK01000042">
    <property type="protein sequence ID" value="GFH50848.1"/>
    <property type="molecule type" value="Genomic_DNA"/>
</dbReference>
<accession>A0AAD3CS10</accession>
<gene>
    <name evidence="2" type="ORF">CTEN210_07324</name>
</gene>